<accession>A0A285H117</accession>
<protein>
    <recommendedName>
        <fullName evidence="3">DUF4241 domain-containing protein</fullName>
    </recommendedName>
</protein>
<evidence type="ECO:0000313" key="1">
    <source>
        <dbReference type="EMBL" id="SNY29509.1"/>
    </source>
</evidence>
<gene>
    <name evidence="1" type="ORF">SAMN05421748_103262</name>
</gene>
<keyword evidence="2" id="KW-1185">Reference proteome</keyword>
<dbReference type="RefSeq" id="WP_097319488.1">
    <property type="nucleotide sequence ID" value="NZ_OBDY01000003.1"/>
</dbReference>
<dbReference type="Pfam" id="PF14025">
    <property type="entry name" value="DUF4241"/>
    <property type="match status" value="1"/>
</dbReference>
<dbReference type="Proteomes" id="UP000219612">
    <property type="component" value="Unassembled WGS sequence"/>
</dbReference>
<sequence length="212" mass="22217">MSYLPDLSALLVEGASFRGGGSAYVMQARNLEAVVLPTGRVVGCDPLLGADTAEPFTVSVAPGTYALRAWVALISSARAVPQTRTAALQLLISDREAARWEMALIPGQDPAELPGDGFFGYKVDASAGALADEVAVRALRDWTYDDYEAVFIADELPPPPSALGGITDKPTGANVISVSTGWGEGVYPTYIGYAADGEPTSYVTDFLVTPVV</sequence>
<name>A0A285H117_9ACTN</name>
<reference evidence="1 2" key="1">
    <citation type="submission" date="2017-09" db="EMBL/GenBank/DDBJ databases">
        <authorList>
            <person name="Ehlers B."/>
            <person name="Leendertz F.H."/>
        </authorList>
    </citation>
    <scope>NUCLEOTIDE SEQUENCE [LARGE SCALE GENOMIC DNA]</scope>
    <source>
        <strain evidence="1 2">CGMCC 4.6857</strain>
    </source>
</reference>
<dbReference type="AlphaFoldDB" id="A0A285H117"/>
<dbReference type="EMBL" id="OBDY01000003">
    <property type="protein sequence ID" value="SNY29509.1"/>
    <property type="molecule type" value="Genomic_DNA"/>
</dbReference>
<evidence type="ECO:0008006" key="3">
    <source>
        <dbReference type="Google" id="ProtNLM"/>
    </source>
</evidence>
<dbReference type="InterPro" id="IPR025335">
    <property type="entry name" value="DUF4241"/>
</dbReference>
<dbReference type="OrthoDB" id="9789980at2"/>
<evidence type="ECO:0000313" key="2">
    <source>
        <dbReference type="Proteomes" id="UP000219612"/>
    </source>
</evidence>
<organism evidence="1 2">
    <name type="scientific">Paractinoplanes atraurantiacus</name>
    <dbReference type="NCBI Taxonomy" id="1036182"/>
    <lineage>
        <taxon>Bacteria</taxon>
        <taxon>Bacillati</taxon>
        <taxon>Actinomycetota</taxon>
        <taxon>Actinomycetes</taxon>
        <taxon>Micromonosporales</taxon>
        <taxon>Micromonosporaceae</taxon>
        <taxon>Paractinoplanes</taxon>
    </lineage>
</organism>
<proteinExistence type="predicted"/>